<keyword evidence="3" id="KW-1185">Reference proteome</keyword>
<gene>
    <name evidence="2" type="ORF">SAMN04488694_1315</name>
    <name evidence="1" type="ORF">SAMN05192552_102737</name>
</gene>
<accession>A0A1G6VEL2</accession>
<proteinExistence type="predicted"/>
<dbReference type="EMBL" id="FMZP01000027">
    <property type="protein sequence ID" value="SDD51276.1"/>
    <property type="molecule type" value="Genomic_DNA"/>
</dbReference>
<evidence type="ECO:0000313" key="3">
    <source>
        <dbReference type="Proteomes" id="UP000199320"/>
    </source>
</evidence>
<reference evidence="2" key="2">
    <citation type="submission" date="2016-10" db="EMBL/GenBank/DDBJ databases">
        <authorList>
            <person name="de Groot N.N."/>
        </authorList>
    </citation>
    <scope>NUCLEOTIDE SEQUENCE [LARGE SCALE GENOMIC DNA]</scope>
    <source>
        <strain evidence="2">CDM_6</strain>
    </source>
</reference>
<evidence type="ECO:0000313" key="2">
    <source>
        <dbReference type="EMBL" id="SEU04175.1"/>
    </source>
</evidence>
<dbReference type="Proteomes" id="UP000199320">
    <property type="component" value="Unassembled WGS sequence"/>
</dbReference>
<evidence type="ECO:0000313" key="4">
    <source>
        <dbReference type="Proteomes" id="UP000324021"/>
    </source>
</evidence>
<sequence length="43" mass="4789">MTSNARMTDRIVHTDDGETYKEYRLSAVACCSIDVLEGALESH</sequence>
<dbReference type="Proteomes" id="UP000324021">
    <property type="component" value="Unassembled WGS sequence"/>
</dbReference>
<name>A0A1G6VEL2_9EURY</name>
<dbReference type="EMBL" id="FOIC01000031">
    <property type="protein sequence ID" value="SEU04175.1"/>
    <property type="molecule type" value="Genomic_DNA"/>
</dbReference>
<evidence type="ECO:0000313" key="1">
    <source>
        <dbReference type="EMBL" id="SDD51276.1"/>
    </source>
</evidence>
<protein>
    <submittedName>
        <fullName evidence="1">Uncharacterized protein</fullName>
    </submittedName>
</protein>
<dbReference type="AlphaFoldDB" id="A0A1G6VEL2"/>
<reference evidence="3 4" key="1">
    <citation type="submission" date="2016-10" db="EMBL/GenBank/DDBJ databases">
        <authorList>
            <person name="Varghese N."/>
            <person name="Submissions S."/>
        </authorList>
    </citation>
    <scope>NUCLEOTIDE SEQUENCE [LARGE SCALE GENOMIC DNA]</scope>
    <source>
        <strain evidence="1 4">CDM_1</strain>
        <strain evidence="3">CDM_6</strain>
    </source>
</reference>
<organism evidence="1 4">
    <name type="scientific">Natrinema hispanicum</name>
    <dbReference type="NCBI Taxonomy" id="392421"/>
    <lineage>
        <taxon>Archaea</taxon>
        <taxon>Methanobacteriati</taxon>
        <taxon>Methanobacteriota</taxon>
        <taxon>Stenosarchaea group</taxon>
        <taxon>Halobacteria</taxon>
        <taxon>Halobacteriales</taxon>
        <taxon>Natrialbaceae</taxon>
        <taxon>Natrinema</taxon>
    </lineage>
</organism>